<keyword evidence="2" id="KW-1133">Transmembrane helix</keyword>
<reference evidence="4 5" key="1">
    <citation type="journal article" date="2023" name="Mol. Biol. Evol.">
        <title>Genomics of Secondarily Temperate Adaptation in the Only Non-Antarctic Icefish.</title>
        <authorList>
            <person name="Rivera-Colon A.G."/>
            <person name="Rayamajhi N."/>
            <person name="Minhas B.F."/>
            <person name="Madrigal G."/>
            <person name="Bilyk K.T."/>
            <person name="Yoon V."/>
            <person name="Hune M."/>
            <person name="Gregory S."/>
            <person name="Cheng C.H.C."/>
            <person name="Catchen J.M."/>
        </authorList>
    </citation>
    <scope>NUCLEOTIDE SEQUENCE [LARGE SCALE GENOMIC DNA]</scope>
    <source>
        <tissue evidence="4">White muscle</tissue>
    </source>
</reference>
<dbReference type="EMBL" id="JAURVH010001529">
    <property type="protein sequence ID" value="KAK5908821.1"/>
    <property type="molecule type" value="Genomic_DNA"/>
</dbReference>
<dbReference type="Proteomes" id="UP001331515">
    <property type="component" value="Unassembled WGS sequence"/>
</dbReference>
<feature type="signal peptide" evidence="3">
    <location>
        <begin position="1"/>
        <end position="30"/>
    </location>
</feature>
<feature type="region of interest" description="Disordered" evidence="1">
    <location>
        <begin position="121"/>
        <end position="140"/>
    </location>
</feature>
<keyword evidence="5" id="KW-1185">Reference proteome</keyword>
<evidence type="ECO:0000256" key="2">
    <source>
        <dbReference type="SAM" id="Phobius"/>
    </source>
</evidence>
<dbReference type="AlphaFoldDB" id="A0AAN8CRB2"/>
<sequence>MRSDVGMAMMMQIVHLLIVSTFLLQTRCSAKELRCTVEELDGLTKYTIPKDNATGCICHWTDPNGINLQIDKLENEMKEQSKWTFPSEVCYNQLHFSGTCLSETEQNTANCTTDCSRKKSVGDQQEMNNDPTKSAKEKETPRHHWTLMVPGTLFVIVLLPLLLAFCYRDHNSRCTSESGSDNMLV</sequence>
<protein>
    <submittedName>
        <fullName evidence="4">Uncharacterized protein</fullName>
    </submittedName>
</protein>
<accession>A0AAN8CRB2</accession>
<feature type="transmembrane region" description="Helical" evidence="2">
    <location>
        <begin position="145"/>
        <end position="167"/>
    </location>
</feature>
<evidence type="ECO:0000256" key="1">
    <source>
        <dbReference type="SAM" id="MobiDB-lite"/>
    </source>
</evidence>
<proteinExistence type="predicted"/>
<comment type="caution">
    <text evidence="4">The sequence shown here is derived from an EMBL/GenBank/DDBJ whole genome shotgun (WGS) entry which is preliminary data.</text>
</comment>
<keyword evidence="2" id="KW-0812">Transmembrane</keyword>
<feature type="compositionally biased region" description="Polar residues" evidence="1">
    <location>
        <begin position="122"/>
        <end position="132"/>
    </location>
</feature>
<evidence type="ECO:0000313" key="5">
    <source>
        <dbReference type="Proteomes" id="UP001331515"/>
    </source>
</evidence>
<gene>
    <name evidence="4" type="ORF">CgunFtcFv8_016845</name>
</gene>
<keyword evidence="2" id="KW-0472">Membrane</keyword>
<feature type="chain" id="PRO_5042967316" evidence="3">
    <location>
        <begin position="31"/>
        <end position="185"/>
    </location>
</feature>
<evidence type="ECO:0000313" key="4">
    <source>
        <dbReference type="EMBL" id="KAK5908821.1"/>
    </source>
</evidence>
<evidence type="ECO:0000256" key="3">
    <source>
        <dbReference type="SAM" id="SignalP"/>
    </source>
</evidence>
<name>A0AAN8CRB2_CHAGU</name>
<keyword evidence="3" id="KW-0732">Signal</keyword>
<organism evidence="4 5">
    <name type="scientific">Champsocephalus gunnari</name>
    <name type="common">Mackerel icefish</name>
    <dbReference type="NCBI Taxonomy" id="52237"/>
    <lineage>
        <taxon>Eukaryota</taxon>
        <taxon>Metazoa</taxon>
        <taxon>Chordata</taxon>
        <taxon>Craniata</taxon>
        <taxon>Vertebrata</taxon>
        <taxon>Euteleostomi</taxon>
        <taxon>Actinopterygii</taxon>
        <taxon>Neopterygii</taxon>
        <taxon>Teleostei</taxon>
        <taxon>Neoteleostei</taxon>
        <taxon>Acanthomorphata</taxon>
        <taxon>Eupercaria</taxon>
        <taxon>Perciformes</taxon>
        <taxon>Notothenioidei</taxon>
        <taxon>Channichthyidae</taxon>
        <taxon>Champsocephalus</taxon>
    </lineage>
</organism>